<dbReference type="Pfam" id="PF02535">
    <property type="entry name" value="Zip"/>
    <property type="match status" value="1"/>
</dbReference>
<name>A0A814DVD2_ADIRI</name>
<evidence type="ECO:0000256" key="4">
    <source>
        <dbReference type="ARBA" id="ARBA00023136"/>
    </source>
</evidence>
<feature type="transmembrane region" description="Helical" evidence="5">
    <location>
        <begin position="250"/>
        <end position="275"/>
    </location>
</feature>
<feature type="transmembrane region" description="Helical" evidence="5">
    <location>
        <begin position="75"/>
        <end position="100"/>
    </location>
</feature>
<gene>
    <name evidence="6" type="ORF">XAT740_LOCUS11172</name>
</gene>
<sequence length="562" mass="62175">MLRDQPPFIQCLLGTGFTWFVTAAGAALVFIFKSANQKLLDYSLGFGAGVMTAASFWSLLDPAFRIAREESHIDYRVNFCLIILGFLFGGLFVHITDLLLPSITSKQVFQVISNKKTDEYKIKKPNDACSTLKMNSAVRSRLKHNQDGKNRFHTPIGDSPMDESKNFIENNEEQAKWHRLLLLIIAVTVHNFPEGLAVGVGFGSISSSNNSTSAFNQARNLAVGIGIQNFPEGLAISLPLRSFGIGPGKAFWYGQLSGLVEIVAGILGVCFVQLANSLLPFALSFAAGAMLFVVFNEIIPEITSQNRTMSSWWLMGGFTVMMALDVISFDEFIMSVTHCIFDLDGLLLDTESIYTECMQQLCAPYGKNFSTETKLEMMGKSALEAGQILIRELNLPMTDEEFLAKSNELYTQAFPSAELLPGAERLIRHLANYNIPMAIGTGSSHELYTLKISGHRELFKLFDPVICTETKEIRLTKPEPDIFLACAEKFPNPPISMSQCLVFEDGENGVRAALSAGMRVVLVPSLPLSNYDPWILKHVTLKLDSLLKFDPVEFGLPPFDDV</sequence>
<dbReference type="InterPro" id="IPR036412">
    <property type="entry name" value="HAD-like_sf"/>
</dbReference>
<feature type="transmembrane region" description="Helical" evidence="5">
    <location>
        <begin position="281"/>
        <end position="299"/>
    </location>
</feature>
<evidence type="ECO:0000313" key="6">
    <source>
        <dbReference type="EMBL" id="CAF0960891.1"/>
    </source>
</evidence>
<dbReference type="PANTHER" id="PTHR18901:SF38">
    <property type="entry name" value="PSEUDOURIDINE-5'-PHOSPHATASE"/>
    <property type="match status" value="1"/>
</dbReference>
<dbReference type="FunFam" id="1.10.150.240:FF:000001">
    <property type="entry name" value="Haloacid dehalogenase-like hydrolase domain"/>
    <property type="match status" value="1"/>
</dbReference>
<dbReference type="InterPro" id="IPR003689">
    <property type="entry name" value="ZIP"/>
</dbReference>
<dbReference type="PANTHER" id="PTHR18901">
    <property type="entry name" value="2-DEOXYGLUCOSE-6-PHOSPHATE PHOSPHATASE 2"/>
    <property type="match status" value="1"/>
</dbReference>
<dbReference type="EMBL" id="CAJNOR010000608">
    <property type="protein sequence ID" value="CAF0960891.1"/>
    <property type="molecule type" value="Genomic_DNA"/>
</dbReference>
<comment type="subcellular location">
    <subcellularLocation>
        <location evidence="1">Membrane</location>
        <topology evidence="1">Multi-pass membrane protein</topology>
    </subcellularLocation>
</comment>
<evidence type="ECO:0000256" key="1">
    <source>
        <dbReference type="ARBA" id="ARBA00004141"/>
    </source>
</evidence>
<dbReference type="Gene3D" id="3.40.50.1000">
    <property type="entry name" value="HAD superfamily/HAD-like"/>
    <property type="match status" value="1"/>
</dbReference>
<evidence type="ECO:0000256" key="5">
    <source>
        <dbReference type="SAM" id="Phobius"/>
    </source>
</evidence>
<proteinExistence type="predicted"/>
<dbReference type="GO" id="GO:0016791">
    <property type="term" value="F:phosphatase activity"/>
    <property type="evidence" value="ECO:0007669"/>
    <property type="project" value="TreeGrafter"/>
</dbReference>
<evidence type="ECO:0000313" key="7">
    <source>
        <dbReference type="Proteomes" id="UP000663828"/>
    </source>
</evidence>
<dbReference type="SFLD" id="SFLDS00003">
    <property type="entry name" value="Haloacid_Dehalogenase"/>
    <property type="match status" value="1"/>
</dbReference>
<dbReference type="SUPFAM" id="SSF56784">
    <property type="entry name" value="HAD-like"/>
    <property type="match status" value="1"/>
</dbReference>
<evidence type="ECO:0000256" key="2">
    <source>
        <dbReference type="ARBA" id="ARBA00022692"/>
    </source>
</evidence>
<dbReference type="Gene3D" id="1.10.150.240">
    <property type="entry name" value="Putative phosphatase, domain 2"/>
    <property type="match status" value="1"/>
</dbReference>
<keyword evidence="4 5" id="KW-0472">Membrane</keyword>
<feature type="transmembrane region" description="Helical" evidence="5">
    <location>
        <begin position="39"/>
        <end position="60"/>
    </location>
</feature>
<dbReference type="SFLD" id="SFLDG01129">
    <property type="entry name" value="C1.5:_HAD__Beta-PGM__Phosphata"/>
    <property type="match status" value="1"/>
</dbReference>
<dbReference type="InterPro" id="IPR023214">
    <property type="entry name" value="HAD_sf"/>
</dbReference>
<accession>A0A814DVD2</accession>
<feature type="transmembrane region" description="Helical" evidence="5">
    <location>
        <begin position="12"/>
        <end position="32"/>
    </location>
</feature>
<dbReference type="NCBIfam" id="TIGR01509">
    <property type="entry name" value="HAD-SF-IA-v3"/>
    <property type="match status" value="1"/>
</dbReference>
<keyword evidence="2 5" id="KW-0812">Transmembrane</keyword>
<protein>
    <submittedName>
        <fullName evidence="6">Uncharacterized protein</fullName>
    </submittedName>
</protein>
<dbReference type="AlphaFoldDB" id="A0A814DVD2"/>
<dbReference type="InterPro" id="IPR023198">
    <property type="entry name" value="PGP-like_dom2"/>
</dbReference>
<dbReference type="InterPro" id="IPR006439">
    <property type="entry name" value="HAD-SF_hydro_IA"/>
</dbReference>
<reference evidence="6" key="1">
    <citation type="submission" date="2021-02" db="EMBL/GenBank/DDBJ databases">
        <authorList>
            <person name="Nowell W R."/>
        </authorList>
    </citation>
    <scope>NUCLEOTIDE SEQUENCE</scope>
</reference>
<dbReference type="Proteomes" id="UP000663828">
    <property type="component" value="Unassembled WGS sequence"/>
</dbReference>
<comment type="caution">
    <text evidence="6">The sequence shown here is derived from an EMBL/GenBank/DDBJ whole genome shotgun (WGS) entry which is preliminary data.</text>
</comment>
<dbReference type="Pfam" id="PF00702">
    <property type="entry name" value="Hydrolase"/>
    <property type="match status" value="1"/>
</dbReference>
<dbReference type="GO" id="GO:0016020">
    <property type="term" value="C:membrane"/>
    <property type="evidence" value="ECO:0007669"/>
    <property type="project" value="UniProtKB-SubCell"/>
</dbReference>
<evidence type="ECO:0000256" key="3">
    <source>
        <dbReference type="ARBA" id="ARBA00022989"/>
    </source>
</evidence>
<organism evidence="6 7">
    <name type="scientific">Adineta ricciae</name>
    <name type="common">Rotifer</name>
    <dbReference type="NCBI Taxonomy" id="249248"/>
    <lineage>
        <taxon>Eukaryota</taxon>
        <taxon>Metazoa</taxon>
        <taxon>Spiralia</taxon>
        <taxon>Gnathifera</taxon>
        <taxon>Rotifera</taxon>
        <taxon>Eurotatoria</taxon>
        <taxon>Bdelloidea</taxon>
        <taxon>Adinetida</taxon>
        <taxon>Adinetidae</taxon>
        <taxon>Adineta</taxon>
    </lineage>
</organism>
<keyword evidence="7" id="KW-1185">Reference proteome</keyword>
<keyword evidence="3 5" id="KW-1133">Transmembrane helix</keyword>
<dbReference type="GO" id="GO:0046873">
    <property type="term" value="F:metal ion transmembrane transporter activity"/>
    <property type="evidence" value="ECO:0007669"/>
    <property type="project" value="InterPro"/>
</dbReference>